<organism evidence="2 3">
    <name type="scientific">Bremia lactucae</name>
    <name type="common">Lettuce downy mildew</name>
    <dbReference type="NCBI Taxonomy" id="4779"/>
    <lineage>
        <taxon>Eukaryota</taxon>
        <taxon>Sar</taxon>
        <taxon>Stramenopiles</taxon>
        <taxon>Oomycota</taxon>
        <taxon>Peronosporomycetes</taxon>
        <taxon>Peronosporales</taxon>
        <taxon>Peronosporaceae</taxon>
        <taxon>Bremia</taxon>
    </lineage>
</organism>
<feature type="compositionally biased region" description="Basic and acidic residues" evidence="1">
    <location>
        <begin position="132"/>
        <end position="181"/>
    </location>
</feature>
<accession>A0A976IJ51</accession>
<dbReference type="KEGG" id="blac:94351499"/>
<proteinExistence type="predicted"/>
<comment type="caution">
    <text evidence="2">The sequence shown here is derived from an EMBL/GenBank/DDBJ whole genome shotgun (WGS) entry which is preliminary data.</text>
</comment>
<evidence type="ECO:0000313" key="2">
    <source>
        <dbReference type="EMBL" id="TDH72749.1"/>
    </source>
</evidence>
<dbReference type="EMBL" id="SHOA02000010">
    <property type="protein sequence ID" value="TDH72749.1"/>
    <property type="molecule type" value="Genomic_DNA"/>
</dbReference>
<reference evidence="2 3" key="1">
    <citation type="journal article" date="2021" name="Genome Biol.">
        <title>AFLAP: assembly-free linkage analysis pipeline using k-mers from genome sequencing data.</title>
        <authorList>
            <person name="Fletcher K."/>
            <person name="Zhang L."/>
            <person name="Gil J."/>
            <person name="Han R."/>
            <person name="Cavanaugh K."/>
            <person name="Michelmore R."/>
        </authorList>
    </citation>
    <scope>NUCLEOTIDE SEQUENCE [LARGE SCALE GENOMIC DNA]</scope>
    <source>
        <strain evidence="2 3">SF5</strain>
    </source>
</reference>
<feature type="compositionally biased region" description="Basic and acidic residues" evidence="1">
    <location>
        <begin position="53"/>
        <end position="64"/>
    </location>
</feature>
<evidence type="ECO:0000313" key="3">
    <source>
        <dbReference type="Proteomes" id="UP000294530"/>
    </source>
</evidence>
<feature type="compositionally biased region" description="Basic residues" evidence="1">
    <location>
        <begin position="205"/>
        <end position="220"/>
    </location>
</feature>
<protein>
    <submittedName>
        <fullName evidence="2">Uncharacterized protein</fullName>
    </submittedName>
</protein>
<sequence>MLDHLLPLIYREYNFYDESNKENYGYVIRRRARPVSSEESPILRTPRRPSRRRMSDTKTEDSARGVKRRRENSDDESEVRKGVKKQVTAEKIKEPVVSSHSVKRRREASDSDSEERGAKKQKLKKQVATSEKVMKEVVNQEHEEKTAEKEVVEKQTEEDDKKTEDQENHAQKSEEKVKNIDEADSIQKLTESVTPVRMRQESKISAKKVSRKVKKLKTKSKKIIRKPVKEVKSTKPKRQPLQDITHLYVNEHSRLYERQQREESVKRLSTSVTIRFF</sequence>
<dbReference type="GeneID" id="94351499"/>
<name>A0A976IJ51_BRELC</name>
<keyword evidence="3" id="KW-1185">Reference proteome</keyword>
<dbReference type="Proteomes" id="UP000294530">
    <property type="component" value="Unassembled WGS sequence"/>
</dbReference>
<dbReference type="OrthoDB" id="129038at2759"/>
<gene>
    <name evidence="2" type="ORF">CCR75_007771</name>
</gene>
<dbReference type="RefSeq" id="XP_067822248.1">
    <property type="nucleotide sequence ID" value="XM_067965828.1"/>
</dbReference>
<evidence type="ECO:0000256" key="1">
    <source>
        <dbReference type="SAM" id="MobiDB-lite"/>
    </source>
</evidence>
<dbReference type="AlphaFoldDB" id="A0A976IJ51"/>
<feature type="region of interest" description="Disordered" evidence="1">
    <location>
        <begin position="32"/>
        <end position="220"/>
    </location>
</feature>